<organism evidence="7 11">
    <name type="scientific">Rotaria sordida</name>
    <dbReference type="NCBI Taxonomy" id="392033"/>
    <lineage>
        <taxon>Eukaryota</taxon>
        <taxon>Metazoa</taxon>
        <taxon>Spiralia</taxon>
        <taxon>Gnathifera</taxon>
        <taxon>Rotifera</taxon>
        <taxon>Eurotatoria</taxon>
        <taxon>Bdelloidea</taxon>
        <taxon>Philodinida</taxon>
        <taxon>Philodinidae</taxon>
        <taxon>Rotaria</taxon>
    </lineage>
</organism>
<dbReference type="AlphaFoldDB" id="A0A815H6K1"/>
<dbReference type="InterPro" id="IPR027370">
    <property type="entry name" value="Znf-RING_euk"/>
</dbReference>
<evidence type="ECO:0000256" key="2">
    <source>
        <dbReference type="ARBA" id="ARBA00022771"/>
    </source>
</evidence>
<feature type="region of interest" description="Disordered" evidence="5">
    <location>
        <begin position="1"/>
        <end position="21"/>
    </location>
</feature>
<dbReference type="EMBL" id="CAJNOH010003759">
    <property type="protein sequence ID" value="CAF1347706.1"/>
    <property type="molecule type" value="Genomic_DNA"/>
</dbReference>
<proteinExistence type="predicted"/>
<gene>
    <name evidence="9" type="ORF">JXQ802_LOCUS48207</name>
    <name evidence="10" type="ORF">JXQ802_LOCUS49022</name>
    <name evidence="7" type="ORF">PYM288_LOCUS32222</name>
    <name evidence="8" type="ORF">PYM288_LOCUS32969</name>
</gene>
<keyword evidence="12" id="KW-1185">Reference proteome</keyword>
<dbReference type="InterPro" id="IPR001841">
    <property type="entry name" value="Znf_RING"/>
</dbReference>
<dbReference type="SMART" id="SM00184">
    <property type="entry name" value="RING"/>
    <property type="match status" value="1"/>
</dbReference>
<evidence type="ECO:0000313" key="11">
    <source>
        <dbReference type="Proteomes" id="UP000663854"/>
    </source>
</evidence>
<evidence type="ECO:0000256" key="5">
    <source>
        <dbReference type="SAM" id="MobiDB-lite"/>
    </source>
</evidence>
<evidence type="ECO:0000313" key="8">
    <source>
        <dbReference type="EMBL" id="CAF1362923.1"/>
    </source>
</evidence>
<evidence type="ECO:0000313" key="12">
    <source>
        <dbReference type="Proteomes" id="UP000663870"/>
    </source>
</evidence>
<dbReference type="InterPro" id="IPR017907">
    <property type="entry name" value="Znf_RING_CS"/>
</dbReference>
<protein>
    <recommendedName>
        <fullName evidence="6">RING-type domain-containing protein</fullName>
    </recommendedName>
</protein>
<dbReference type="EMBL" id="CAJNOL010005125">
    <property type="protein sequence ID" value="CAF1600119.1"/>
    <property type="molecule type" value="Genomic_DNA"/>
</dbReference>
<dbReference type="SUPFAM" id="SSF57850">
    <property type="entry name" value="RING/U-box"/>
    <property type="match status" value="1"/>
</dbReference>
<feature type="domain" description="RING-type" evidence="6">
    <location>
        <begin position="33"/>
        <end position="82"/>
    </location>
</feature>
<dbReference type="PROSITE" id="PS00518">
    <property type="entry name" value="ZF_RING_1"/>
    <property type="match status" value="1"/>
</dbReference>
<evidence type="ECO:0000313" key="7">
    <source>
        <dbReference type="EMBL" id="CAF1347706.1"/>
    </source>
</evidence>
<evidence type="ECO:0000313" key="10">
    <source>
        <dbReference type="EMBL" id="CAF1607695.1"/>
    </source>
</evidence>
<dbReference type="PROSITE" id="PS50089">
    <property type="entry name" value="ZF_RING_2"/>
    <property type="match status" value="1"/>
</dbReference>
<evidence type="ECO:0000259" key="6">
    <source>
        <dbReference type="PROSITE" id="PS50089"/>
    </source>
</evidence>
<keyword evidence="1" id="KW-0479">Metal-binding</keyword>
<evidence type="ECO:0000256" key="1">
    <source>
        <dbReference type="ARBA" id="ARBA00022723"/>
    </source>
</evidence>
<dbReference type="Proteomes" id="UP000663870">
    <property type="component" value="Unassembled WGS sequence"/>
</dbReference>
<keyword evidence="3" id="KW-0862">Zinc</keyword>
<dbReference type="Proteomes" id="UP000663854">
    <property type="component" value="Unassembled WGS sequence"/>
</dbReference>
<feature type="compositionally biased region" description="Polar residues" evidence="5">
    <location>
        <begin position="1"/>
        <end position="20"/>
    </location>
</feature>
<dbReference type="Gene3D" id="3.30.40.10">
    <property type="entry name" value="Zinc/RING finger domain, C3HC4 (zinc finger)"/>
    <property type="match status" value="1"/>
</dbReference>
<sequence length="178" mass="20595">MASNYTNSDSTENIPETSSSKTKDDFLNEILMCGICLSRMSSPYCLPCAHSFCRSCLLDYAQNNNNNNTSTSINFILCPYCKYQFNFRSFEHFESILIINPVLKQLCEPLDTSKINSDQQQQSQSNGLYRARCHTCCLLKMLKICKHCYFMLCDTCRRTHLLDIHRESKIQLDLLESH</sequence>
<dbReference type="EMBL" id="CAJNOH010004220">
    <property type="protein sequence ID" value="CAF1362923.1"/>
    <property type="molecule type" value="Genomic_DNA"/>
</dbReference>
<accession>A0A815H6K1</accession>
<evidence type="ECO:0000313" key="9">
    <source>
        <dbReference type="EMBL" id="CAF1600119.1"/>
    </source>
</evidence>
<name>A0A815H6K1_9BILA</name>
<dbReference type="Pfam" id="PF13445">
    <property type="entry name" value="zf-RING_UBOX"/>
    <property type="match status" value="1"/>
</dbReference>
<reference evidence="7" key="1">
    <citation type="submission" date="2021-02" db="EMBL/GenBank/DDBJ databases">
        <authorList>
            <person name="Nowell W R."/>
        </authorList>
    </citation>
    <scope>NUCLEOTIDE SEQUENCE</scope>
</reference>
<comment type="caution">
    <text evidence="7">The sequence shown here is derived from an EMBL/GenBank/DDBJ whole genome shotgun (WGS) entry which is preliminary data.</text>
</comment>
<evidence type="ECO:0000256" key="4">
    <source>
        <dbReference type="PROSITE-ProRule" id="PRU00175"/>
    </source>
</evidence>
<dbReference type="EMBL" id="CAJNOL010005620">
    <property type="protein sequence ID" value="CAF1607695.1"/>
    <property type="molecule type" value="Genomic_DNA"/>
</dbReference>
<evidence type="ECO:0000256" key="3">
    <source>
        <dbReference type="ARBA" id="ARBA00022833"/>
    </source>
</evidence>
<dbReference type="InterPro" id="IPR013083">
    <property type="entry name" value="Znf_RING/FYVE/PHD"/>
</dbReference>
<keyword evidence="2 4" id="KW-0863">Zinc-finger</keyword>
<dbReference type="GO" id="GO:0008270">
    <property type="term" value="F:zinc ion binding"/>
    <property type="evidence" value="ECO:0007669"/>
    <property type="project" value="UniProtKB-KW"/>
</dbReference>